<accession>A1CP36</accession>
<feature type="compositionally biased region" description="Basic and acidic residues" evidence="5">
    <location>
        <begin position="529"/>
        <end position="544"/>
    </location>
</feature>
<name>A1CP36_ASPCL</name>
<proteinExistence type="predicted"/>
<dbReference type="GO" id="GO:0016020">
    <property type="term" value="C:membrane"/>
    <property type="evidence" value="ECO:0007669"/>
    <property type="project" value="TreeGrafter"/>
</dbReference>
<dbReference type="AlphaFoldDB" id="A1CP36"/>
<evidence type="ECO:0000259" key="6">
    <source>
        <dbReference type="PROSITE" id="PS50219"/>
    </source>
</evidence>
<dbReference type="GO" id="GO:0005737">
    <property type="term" value="C:cytoplasm"/>
    <property type="evidence" value="ECO:0007669"/>
    <property type="project" value="UniProtKB-SubCell"/>
</dbReference>
<reference evidence="7 8" key="1">
    <citation type="journal article" date="2008" name="PLoS Genet.">
        <title>Genomic islands in the pathogenic filamentous fungus Aspergillus fumigatus.</title>
        <authorList>
            <person name="Fedorova N.D."/>
            <person name="Khaldi N."/>
            <person name="Joardar V.S."/>
            <person name="Maiti R."/>
            <person name="Amedeo P."/>
            <person name="Anderson M.J."/>
            <person name="Crabtree J."/>
            <person name="Silva J.C."/>
            <person name="Badger J.H."/>
            <person name="Albarraq A."/>
            <person name="Angiuoli S."/>
            <person name="Bussey H."/>
            <person name="Bowyer P."/>
            <person name="Cotty P.J."/>
            <person name="Dyer P.S."/>
            <person name="Egan A."/>
            <person name="Galens K."/>
            <person name="Fraser-Liggett C.M."/>
            <person name="Haas B.J."/>
            <person name="Inman J.M."/>
            <person name="Kent R."/>
            <person name="Lemieux S."/>
            <person name="Malavazi I."/>
            <person name="Orvis J."/>
            <person name="Roemer T."/>
            <person name="Ronning C.M."/>
            <person name="Sundaram J.P."/>
            <person name="Sutton G."/>
            <person name="Turner G."/>
            <person name="Venter J.C."/>
            <person name="White O.R."/>
            <person name="Whitty B.R."/>
            <person name="Youngman P."/>
            <person name="Wolfe K.H."/>
            <person name="Goldman G.H."/>
            <person name="Wortman J.R."/>
            <person name="Jiang B."/>
            <person name="Denning D.W."/>
            <person name="Nierman W.C."/>
        </authorList>
    </citation>
    <scope>NUCLEOTIDE SEQUENCE [LARGE SCALE GENOMIC DNA]</scope>
    <source>
        <strain evidence="8">ATCC 1007 / CBS 513.65 / DSM 816 / NCTC 3887 / NRRL 1</strain>
    </source>
</reference>
<dbReference type="HOGENOM" id="CLU_008225_0_0_1"/>
<evidence type="ECO:0000256" key="1">
    <source>
        <dbReference type="ARBA" id="ARBA00004496"/>
    </source>
</evidence>
<dbReference type="eggNOG" id="KOG2063">
    <property type="taxonomic scope" value="Eukaryota"/>
</dbReference>
<evidence type="ECO:0000256" key="5">
    <source>
        <dbReference type="SAM" id="MobiDB-lite"/>
    </source>
</evidence>
<feature type="compositionally biased region" description="Polar residues" evidence="5">
    <location>
        <begin position="309"/>
        <end position="322"/>
    </location>
</feature>
<dbReference type="PROSITE" id="PS50219">
    <property type="entry name" value="CNH"/>
    <property type="match status" value="1"/>
</dbReference>
<feature type="region of interest" description="Disordered" evidence="5">
    <location>
        <begin position="243"/>
        <end position="337"/>
    </location>
</feature>
<comment type="subcellular location">
    <subcellularLocation>
        <location evidence="1">Cytoplasm</location>
    </subcellularLocation>
</comment>
<evidence type="ECO:0000256" key="2">
    <source>
        <dbReference type="ARBA" id="ARBA00022448"/>
    </source>
</evidence>
<feature type="domain" description="CNH" evidence="6">
    <location>
        <begin position="44"/>
        <end position="440"/>
    </location>
</feature>
<dbReference type="STRING" id="344612.A1CP36"/>
<evidence type="ECO:0000256" key="3">
    <source>
        <dbReference type="ARBA" id="ARBA00022490"/>
    </source>
</evidence>
<dbReference type="GO" id="GO:0006914">
    <property type="term" value="P:autophagy"/>
    <property type="evidence" value="ECO:0007669"/>
    <property type="project" value="TreeGrafter"/>
</dbReference>
<dbReference type="InterPro" id="IPR001180">
    <property type="entry name" value="CNH_dom"/>
</dbReference>
<protein>
    <submittedName>
        <fullName evidence="7">TGF beta receptor associated protein 1, putative</fullName>
    </submittedName>
</protein>
<keyword evidence="2" id="KW-0813">Transport</keyword>
<dbReference type="VEuPathDB" id="FungiDB:ACLA_021150"/>
<sequence length="1235" mass="136875">MVSGDDGIGPRKKRKITAQKAAPYVLRSLLDQVPLTAEDPPADDVYITCVEYWNDNLYIGTSVAEILHFVCFPPDPSDKSLEPSFILASRLPIPFSQNSQFAAKHPGIQQIVLLPSVNKACVLCNGTVTFYHLPELSPAFGNTKVNNCRWIGGLDLNADGNDNTNPVVLIGAQSRMMLVRIGEDARRVRNIEFPACLMASRRGSIACAADSYAYSLLEVEHQQKIPLFPISSSNEVFVSGHVEDMPTASSPPPHSGGAHGRSSSSNTLVGMLQPNPPSFQQNRSRSATPELSLDSGTPRRSISQDRSRNASPRTSFENQSAEPQAGAVGDKKPLPALPKQTVTHLKPHIVSPTPSEFLLITGTEEKEPGVGMFVNLDGDVVPRGTLNFHRYPESVVIDRGEENNLMQSPGDTHDEFVLAVIEMEQEGKCGKWLEVQPWDVDPREEENPKSWVEIPFTEGVLSCPVGICHTLSSSQLEIDEVGKLLQMVRLKTPSLSPHIPATDPRTQASIEQLQKEKELFESQELTDTEGSKKGDGTSERGWEAERNNEEAIFARALGQTKSSLILWSGNRIWRVVRNPLTTQLNDVLHEAQGSKDLMYADLKRDMIMHVFEQVQVAEPRSEAEFLGLNFVKQKSSLLLFGDLIFMGSDARDESAINTTERVLIDGGLDPRVILLLIPKLRHEALQGPQGIWAHGGLAQAAEIYLQRLEKAEKQSKELSALDTGVLDMIKRFLLSWQQKRGYGSITDEIYVFDSVDAALLHLLLERESILLAEQSPVSSIRSELNKLVDTWKGNFDRAVTLLESYHRLYLLSRLYQSQKMSRNVLKTWQRIIEGEEDVGGEVTGPGVEAQMRRYLVKIKDAQLVEEYGSWLAGRNPDLGIQVFADNTSRVKLEPADVVTVLKERAPNAVQVYLEHLVFAKNYTQYADDLLSYYLDTVLSVLETSPAARESLAESYSTYRALRPPKPTYMNFITENTPSEPWWQSRLRLLQLLGGGSSSQFSSMPPPSKLTYSIPAVLARIEPFQNELVSESVILDGLQGRHREALHLLTHGLGDYDSAVRYCLFGGPHSAHSTGPAVELADKAHQTELFRYLLDEFLQIQDISERIERTSDLLGRFAAWFDVTEVLRLVPDDWSADILRGFLAHVFRVLVSQTREARIERALSASLSLRVGAEYISGMEKAGAWLEDDSGVRRLKDAGPGAGAADPDANLASGAGQVVEDTSEFGDMVVPEQTGS</sequence>
<keyword evidence="4" id="KW-0653">Protein transport</keyword>
<organism evidence="7 8">
    <name type="scientific">Aspergillus clavatus (strain ATCC 1007 / CBS 513.65 / DSM 816 / NCTC 3887 / NRRL 1 / QM 1276 / 107)</name>
    <dbReference type="NCBI Taxonomy" id="344612"/>
    <lineage>
        <taxon>Eukaryota</taxon>
        <taxon>Fungi</taxon>
        <taxon>Dikarya</taxon>
        <taxon>Ascomycota</taxon>
        <taxon>Pezizomycotina</taxon>
        <taxon>Eurotiomycetes</taxon>
        <taxon>Eurotiomycetidae</taxon>
        <taxon>Eurotiales</taxon>
        <taxon>Aspergillaceae</taxon>
        <taxon>Aspergillus</taxon>
        <taxon>Aspergillus subgen. Fumigati</taxon>
    </lineage>
</organism>
<dbReference type="InterPro" id="IPR032914">
    <property type="entry name" value="Vam6/VPS39/TRAP1"/>
</dbReference>
<feature type="region of interest" description="Disordered" evidence="5">
    <location>
        <begin position="520"/>
        <end position="544"/>
    </location>
</feature>
<evidence type="ECO:0000256" key="4">
    <source>
        <dbReference type="ARBA" id="ARBA00022927"/>
    </source>
</evidence>
<keyword evidence="3" id="KW-0963">Cytoplasm</keyword>
<dbReference type="GO" id="GO:0034058">
    <property type="term" value="P:endosomal vesicle fusion"/>
    <property type="evidence" value="ECO:0007669"/>
    <property type="project" value="TreeGrafter"/>
</dbReference>
<dbReference type="GO" id="GO:0015031">
    <property type="term" value="P:protein transport"/>
    <property type="evidence" value="ECO:0007669"/>
    <property type="project" value="UniProtKB-KW"/>
</dbReference>
<dbReference type="PANTHER" id="PTHR12894">
    <property type="entry name" value="CNH DOMAIN CONTAINING"/>
    <property type="match status" value="1"/>
</dbReference>
<keyword evidence="8" id="KW-1185">Reference proteome</keyword>
<dbReference type="Proteomes" id="UP000006701">
    <property type="component" value="Unassembled WGS sequence"/>
</dbReference>
<gene>
    <name evidence="7" type="ORF">ACLA_021150</name>
</gene>
<dbReference type="GeneID" id="4700707"/>
<dbReference type="OrthoDB" id="5325112at2759"/>
<dbReference type="RefSeq" id="XP_001268833.1">
    <property type="nucleotide sequence ID" value="XM_001268832.1"/>
</dbReference>
<feature type="compositionally biased region" description="Polar residues" evidence="5">
    <location>
        <begin position="278"/>
        <end position="301"/>
    </location>
</feature>
<dbReference type="PANTHER" id="PTHR12894:SF27">
    <property type="entry name" value="TRANSFORMING GROWTH FACTOR-BETA RECEPTOR-ASSOCIATED PROTEIN 1"/>
    <property type="match status" value="1"/>
</dbReference>
<evidence type="ECO:0000313" key="8">
    <source>
        <dbReference type="Proteomes" id="UP000006701"/>
    </source>
</evidence>
<evidence type="ECO:0000313" key="7">
    <source>
        <dbReference type="EMBL" id="EAW07407.1"/>
    </source>
</evidence>
<dbReference type="EMBL" id="DS027059">
    <property type="protein sequence ID" value="EAW07407.1"/>
    <property type="molecule type" value="Genomic_DNA"/>
</dbReference>
<dbReference type="KEGG" id="act:ACLA_021150"/>
<keyword evidence="7" id="KW-0675">Receptor</keyword>
<dbReference type="OMA" id="DNWKGNF"/>